<organism evidence="2 3">
    <name type="scientific">Mucilaginibacter rubeus</name>
    <dbReference type="NCBI Taxonomy" id="2027860"/>
    <lineage>
        <taxon>Bacteria</taxon>
        <taxon>Pseudomonadati</taxon>
        <taxon>Bacteroidota</taxon>
        <taxon>Sphingobacteriia</taxon>
        <taxon>Sphingobacteriales</taxon>
        <taxon>Sphingobacteriaceae</taxon>
        <taxon>Mucilaginibacter</taxon>
    </lineage>
</organism>
<keyword evidence="1" id="KW-0732">Signal</keyword>
<dbReference type="KEGG" id="mrub:DEO27_001015"/>
<feature type="chain" id="PRO_5023078613" evidence="1">
    <location>
        <begin position="25"/>
        <end position="198"/>
    </location>
</feature>
<protein>
    <submittedName>
        <fullName evidence="2">Uncharacterized protein</fullName>
    </submittedName>
</protein>
<keyword evidence="3" id="KW-1185">Reference proteome</keyword>
<evidence type="ECO:0000256" key="1">
    <source>
        <dbReference type="SAM" id="SignalP"/>
    </source>
</evidence>
<proteinExistence type="predicted"/>
<accession>A0A5C1HS86</accession>
<reference evidence="2" key="1">
    <citation type="submission" date="2019-08" db="EMBL/GenBank/DDBJ databases">
        <title>Comparative genome analysis confer to the adaptation heavy metal polluted environment.</title>
        <authorList>
            <person name="Li Y."/>
        </authorList>
    </citation>
    <scope>NUCLEOTIDE SEQUENCE [LARGE SCALE GENOMIC DNA]</scope>
    <source>
        <strain evidence="2">P1</strain>
    </source>
</reference>
<dbReference type="AlphaFoldDB" id="A0A5C1HS86"/>
<dbReference type="Proteomes" id="UP000251402">
    <property type="component" value="Chromosome"/>
</dbReference>
<evidence type="ECO:0000313" key="3">
    <source>
        <dbReference type="Proteomes" id="UP000251402"/>
    </source>
</evidence>
<sequence>MHFKTFFTCLFIVLLKCACYGQQAAPAYALTKPENWRTETFSLPPQFANSLPFKGTEDIRFSPDWAKKGSEGYWTYAFLWIISEKATFTKTQLEKYMCDYYTGLVKANLKEAKIDTVIAAPVKVKLRNIKTAEKDIQTFEGKAAMTDYMTQDPLILNFRIHVKKTKPGSDATAVYFEASPQSYDHKVWVQLDALDKSL</sequence>
<evidence type="ECO:0000313" key="2">
    <source>
        <dbReference type="EMBL" id="QEM08654.1"/>
    </source>
</evidence>
<dbReference type="OrthoDB" id="704518at2"/>
<name>A0A5C1HS86_9SPHI</name>
<dbReference type="EMBL" id="CP043450">
    <property type="protein sequence ID" value="QEM08654.1"/>
    <property type="molecule type" value="Genomic_DNA"/>
</dbReference>
<dbReference type="RefSeq" id="WP_112572409.1">
    <property type="nucleotide sequence ID" value="NZ_CP043450.1"/>
</dbReference>
<gene>
    <name evidence="2" type="ORF">DEO27_001015</name>
</gene>
<feature type="signal peptide" evidence="1">
    <location>
        <begin position="1"/>
        <end position="24"/>
    </location>
</feature>